<dbReference type="OrthoDB" id="2109378at2759"/>
<dbReference type="PANTHER" id="PTHR47936:SF1">
    <property type="entry name" value="PENTATRICOPEPTIDE REPEAT-CONTAINING PROTEIN GUN1, CHLOROPLASTIC"/>
    <property type="match status" value="1"/>
</dbReference>
<proteinExistence type="predicted"/>
<dbReference type="EMBL" id="KQ257451">
    <property type="protein sequence ID" value="KND03611.1"/>
    <property type="molecule type" value="Genomic_DNA"/>
</dbReference>
<keyword evidence="5" id="KW-1185">Reference proteome</keyword>
<name>A0A0L0HQE9_SPIPD</name>
<accession>A0A0L0HQE9</accession>
<dbReference type="RefSeq" id="XP_016611650.1">
    <property type="nucleotide sequence ID" value="XM_016749405.1"/>
</dbReference>
<feature type="repeat" description="PPR" evidence="2">
    <location>
        <begin position="401"/>
        <end position="435"/>
    </location>
</feature>
<feature type="repeat" description="PPR" evidence="2">
    <location>
        <begin position="258"/>
        <end position="292"/>
    </location>
</feature>
<gene>
    <name evidence="4" type="ORF">SPPG_01087</name>
</gene>
<dbReference type="SUPFAM" id="SSF81901">
    <property type="entry name" value="HCP-like"/>
    <property type="match status" value="1"/>
</dbReference>
<evidence type="ECO:0000256" key="2">
    <source>
        <dbReference type="PROSITE-ProRule" id="PRU00708"/>
    </source>
</evidence>
<dbReference type="InterPro" id="IPR011990">
    <property type="entry name" value="TPR-like_helical_dom_sf"/>
</dbReference>
<evidence type="ECO:0000256" key="1">
    <source>
        <dbReference type="ARBA" id="ARBA00022737"/>
    </source>
</evidence>
<dbReference type="eggNOG" id="KOG4197">
    <property type="taxonomic scope" value="Eukaryota"/>
</dbReference>
<feature type="repeat" description="PPR" evidence="2">
    <location>
        <begin position="366"/>
        <end position="400"/>
    </location>
</feature>
<dbReference type="Gene3D" id="1.25.40.10">
    <property type="entry name" value="Tetratricopeptide repeat domain"/>
    <property type="match status" value="3"/>
</dbReference>
<sequence length="676" mass="77502">MLGRGCTIGRKTLSIVSRRVNRPCVFVKSADYRWFSHTPPAPVKPLQAKQKVLAVGFKNFNDLLRDFRWALNFYNHDRTTPAYQDAWNRFGAVWNYAKRASCGAILRNEIERKDFGKLLIAINRDESLSLRDRLDRVHNVLRRMRECGLQMDEFSYNQLAIASGYRMTYTQAVEFQDRMRKDGIQLTVLTYSALFTGLLRVPQSGSIVMRLLSDMKDAKLPPDIPLYTMLIDHFAGKGDFGRANHIIELMRMQKLKLNEVTYTTLINAYIEAGDFDQVEQYFKMMQADGLDADAHVLSTLMNFCLKSGNLEKAEEMLEDLRKKKHRKEQPSKHMYTLVIGGYGAREDMVNADRWFQQMIADGVHPDQVACTSLIGGYVRIGDSTKADEVFHNMTRYGLQPDAYAYAVMINGYVKRKDLRSTAKMLREMHHCGVSMETVPFSRIIKLYLLRGDDDAALDTFSALISAVSEKKARMEWTHIIQFLVRLGRLTAVRAWYDALRTAGMEVGKRTAGFVWSPGSSWKAEILREFGNQGRFKAGLAVWRYLRRIEKVIDESTICAYVDLCRMDGAVDNLRLDLESMVEEGYALTAPIYASWMVTLISRGHARKATRLLMEDMPDNGIHPTVDTFVRVVTELRRQAQWAEARHVLDYLASEEPELEPEVNRTLVEGLHDITNQ</sequence>
<dbReference type="InParanoid" id="A0A0L0HQE9"/>
<dbReference type="AlphaFoldDB" id="A0A0L0HQE9"/>
<protein>
    <submittedName>
        <fullName evidence="4">Pentatricopeptide repeat domain-containing protein</fullName>
    </submittedName>
</protein>
<dbReference type="Proteomes" id="UP000053201">
    <property type="component" value="Unassembled WGS sequence"/>
</dbReference>
<dbReference type="NCBIfam" id="TIGR00756">
    <property type="entry name" value="PPR"/>
    <property type="match status" value="5"/>
</dbReference>
<dbReference type="OMA" id="TTHHYEL"/>
<dbReference type="InterPro" id="IPR033443">
    <property type="entry name" value="PROP1-like_PPR_dom"/>
</dbReference>
<dbReference type="VEuPathDB" id="FungiDB:SPPG_01087"/>
<dbReference type="GeneID" id="27684773"/>
<reference evidence="4 5" key="1">
    <citation type="submission" date="2009-08" db="EMBL/GenBank/DDBJ databases">
        <title>The Genome Sequence of Spizellomyces punctatus strain DAOM BR117.</title>
        <authorList>
            <consortium name="The Broad Institute Genome Sequencing Platform"/>
            <person name="Russ C."/>
            <person name="Cuomo C."/>
            <person name="Shea T."/>
            <person name="Young S.K."/>
            <person name="Zeng Q."/>
            <person name="Koehrsen M."/>
            <person name="Haas B."/>
            <person name="Borodovsky M."/>
            <person name="Guigo R."/>
            <person name="Alvarado L."/>
            <person name="Berlin A."/>
            <person name="Bochicchio J."/>
            <person name="Borenstein D."/>
            <person name="Chapman S."/>
            <person name="Chen Z."/>
            <person name="Engels R."/>
            <person name="Freedman E."/>
            <person name="Gellesch M."/>
            <person name="Goldberg J."/>
            <person name="Griggs A."/>
            <person name="Gujja S."/>
            <person name="Heiman D."/>
            <person name="Hepburn T."/>
            <person name="Howarth C."/>
            <person name="Jen D."/>
            <person name="Larson L."/>
            <person name="Lewis B."/>
            <person name="Mehta T."/>
            <person name="Park D."/>
            <person name="Pearson M."/>
            <person name="Roberts A."/>
            <person name="Saif S."/>
            <person name="Shenoy N."/>
            <person name="Sisk P."/>
            <person name="Stolte C."/>
            <person name="Sykes S."/>
            <person name="Thomson T."/>
            <person name="Walk T."/>
            <person name="White J."/>
            <person name="Yandava C."/>
            <person name="Burger G."/>
            <person name="Gray M.W."/>
            <person name="Holland P.W.H."/>
            <person name="King N."/>
            <person name="Lang F.B.F."/>
            <person name="Roger A.J."/>
            <person name="Ruiz-Trillo I."/>
            <person name="Lander E."/>
            <person name="Nusbaum C."/>
        </authorList>
    </citation>
    <scope>NUCLEOTIDE SEQUENCE [LARGE SCALE GENOMIC DNA]</scope>
    <source>
        <strain evidence="4 5">DAOM BR117</strain>
    </source>
</reference>
<feature type="repeat" description="PPR" evidence="2">
    <location>
        <begin position="331"/>
        <end position="365"/>
    </location>
</feature>
<keyword evidence="1" id="KW-0677">Repeat</keyword>
<dbReference type="GO" id="GO:0031930">
    <property type="term" value="P:mitochondria-nucleus signaling pathway"/>
    <property type="evidence" value="ECO:0007669"/>
    <property type="project" value="TreeGrafter"/>
</dbReference>
<dbReference type="Pfam" id="PF01535">
    <property type="entry name" value="PPR"/>
    <property type="match status" value="1"/>
</dbReference>
<feature type="repeat" description="PPR" evidence="2">
    <location>
        <begin position="293"/>
        <end position="327"/>
    </location>
</feature>
<dbReference type="Pfam" id="PF17177">
    <property type="entry name" value="PPR_long"/>
    <property type="match status" value="1"/>
</dbReference>
<evidence type="ECO:0000259" key="3">
    <source>
        <dbReference type="Pfam" id="PF17177"/>
    </source>
</evidence>
<evidence type="ECO:0000313" key="4">
    <source>
        <dbReference type="EMBL" id="KND03611.1"/>
    </source>
</evidence>
<feature type="domain" description="PROP1-like PPR" evidence="3">
    <location>
        <begin position="170"/>
        <end position="323"/>
    </location>
</feature>
<dbReference type="InterPro" id="IPR002885">
    <property type="entry name" value="PPR_rpt"/>
</dbReference>
<evidence type="ECO:0000313" key="5">
    <source>
        <dbReference type="Proteomes" id="UP000053201"/>
    </source>
</evidence>
<dbReference type="Pfam" id="PF13041">
    <property type="entry name" value="PPR_2"/>
    <property type="match status" value="1"/>
</dbReference>
<dbReference type="PROSITE" id="PS51375">
    <property type="entry name" value="PPR"/>
    <property type="match status" value="5"/>
</dbReference>
<dbReference type="STRING" id="645134.A0A0L0HQE9"/>
<organism evidence="4 5">
    <name type="scientific">Spizellomyces punctatus (strain DAOM BR117)</name>
    <dbReference type="NCBI Taxonomy" id="645134"/>
    <lineage>
        <taxon>Eukaryota</taxon>
        <taxon>Fungi</taxon>
        <taxon>Fungi incertae sedis</taxon>
        <taxon>Chytridiomycota</taxon>
        <taxon>Chytridiomycota incertae sedis</taxon>
        <taxon>Chytridiomycetes</taxon>
        <taxon>Spizellomycetales</taxon>
        <taxon>Spizellomycetaceae</taxon>
        <taxon>Spizellomyces</taxon>
    </lineage>
</organism>
<dbReference type="PANTHER" id="PTHR47936">
    <property type="entry name" value="PPR_LONG DOMAIN-CONTAINING PROTEIN"/>
    <property type="match status" value="1"/>
</dbReference>